<dbReference type="PROSITE" id="PS51257">
    <property type="entry name" value="PROKAR_LIPOPROTEIN"/>
    <property type="match status" value="1"/>
</dbReference>
<sequence length="124" mass="13550">MCILRQFGVLVLLLVSCLAPAMACVVSNTEMNTEERACCRMMKNQCGQMDNMPASHGCCQKTLPSVRDNALDTKTVTFHPVVAPVIWLAAFELVNPAAVVTGWTERPDYSPPKSPPSTISILRI</sequence>
<keyword evidence="1" id="KW-0732">Signal</keyword>
<dbReference type="OrthoDB" id="120232at2"/>
<name>A0A841K082_9BACT</name>
<evidence type="ECO:0000313" key="3">
    <source>
        <dbReference type="Proteomes" id="UP000538666"/>
    </source>
</evidence>
<evidence type="ECO:0000313" key="2">
    <source>
        <dbReference type="EMBL" id="MBB6146810.1"/>
    </source>
</evidence>
<accession>A0A841K082</accession>
<dbReference type="Proteomes" id="UP000538666">
    <property type="component" value="Unassembled WGS sequence"/>
</dbReference>
<keyword evidence="3" id="KW-1185">Reference proteome</keyword>
<gene>
    <name evidence="2" type="ORF">HNQ77_004791</name>
</gene>
<comment type="caution">
    <text evidence="2">The sequence shown here is derived from an EMBL/GenBank/DDBJ whole genome shotgun (WGS) entry which is preliminary data.</text>
</comment>
<dbReference type="RefSeq" id="WP_156186119.1">
    <property type="nucleotide sequence ID" value="NZ_JACHEK010000011.1"/>
</dbReference>
<organism evidence="2 3">
    <name type="scientific">Silvibacterium bohemicum</name>
    <dbReference type="NCBI Taxonomy" id="1577686"/>
    <lineage>
        <taxon>Bacteria</taxon>
        <taxon>Pseudomonadati</taxon>
        <taxon>Acidobacteriota</taxon>
        <taxon>Terriglobia</taxon>
        <taxon>Terriglobales</taxon>
        <taxon>Acidobacteriaceae</taxon>
        <taxon>Silvibacterium</taxon>
    </lineage>
</organism>
<dbReference type="EMBL" id="JACHEK010000011">
    <property type="protein sequence ID" value="MBB6146810.1"/>
    <property type="molecule type" value="Genomic_DNA"/>
</dbReference>
<feature type="chain" id="PRO_5032574828" evidence="1">
    <location>
        <begin position="24"/>
        <end position="124"/>
    </location>
</feature>
<feature type="signal peptide" evidence="1">
    <location>
        <begin position="1"/>
        <end position="23"/>
    </location>
</feature>
<dbReference type="AlphaFoldDB" id="A0A841K082"/>
<protein>
    <submittedName>
        <fullName evidence="2">Uncharacterized protein</fullName>
    </submittedName>
</protein>
<reference evidence="2 3" key="1">
    <citation type="submission" date="2020-08" db="EMBL/GenBank/DDBJ databases">
        <title>Genomic Encyclopedia of Type Strains, Phase IV (KMG-IV): sequencing the most valuable type-strain genomes for metagenomic binning, comparative biology and taxonomic classification.</title>
        <authorList>
            <person name="Goeker M."/>
        </authorList>
    </citation>
    <scope>NUCLEOTIDE SEQUENCE [LARGE SCALE GENOMIC DNA]</scope>
    <source>
        <strain evidence="2 3">DSM 103733</strain>
    </source>
</reference>
<proteinExistence type="predicted"/>
<evidence type="ECO:0000256" key="1">
    <source>
        <dbReference type="SAM" id="SignalP"/>
    </source>
</evidence>